<dbReference type="Gene3D" id="2.130.10.10">
    <property type="entry name" value="YVTN repeat-like/Quinoprotein amine dehydrogenase"/>
    <property type="match status" value="3"/>
</dbReference>
<dbReference type="Proteomes" id="UP000031443">
    <property type="component" value="Unassembled WGS sequence"/>
</dbReference>
<dbReference type="PROSITE" id="PS50294">
    <property type="entry name" value="WD_REPEATS_REGION"/>
    <property type="match status" value="2"/>
</dbReference>
<dbReference type="EMBL" id="KB533688">
    <property type="protein sequence ID" value="EMP34156.1"/>
    <property type="molecule type" value="Genomic_DNA"/>
</dbReference>
<feature type="region of interest" description="Disordered" evidence="3">
    <location>
        <begin position="316"/>
        <end position="338"/>
    </location>
</feature>
<feature type="coiled-coil region" evidence="2">
    <location>
        <begin position="1251"/>
        <end position="1285"/>
    </location>
</feature>
<keyword evidence="5" id="KW-1185">Reference proteome</keyword>
<dbReference type="SMART" id="SM00320">
    <property type="entry name" value="WD40"/>
    <property type="match status" value="5"/>
</dbReference>
<dbReference type="PANTHER" id="PTHR32215">
    <property type="entry name" value="CILIA- AND FLAGELLA-ASSOCIATED PROTEIN 57"/>
    <property type="match status" value="1"/>
</dbReference>
<keyword evidence="1" id="KW-0853">WD repeat</keyword>
<feature type="coiled-coil region" evidence="2">
    <location>
        <begin position="1341"/>
        <end position="1407"/>
    </location>
</feature>
<accession>M7B856</accession>
<dbReference type="PANTHER" id="PTHR32215:SF0">
    <property type="entry name" value="CILIA- AND FLAGELLA-ASSOCIATED PROTEIN 57"/>
    <property type="match status" value="1"/>
</dbReference>
<sequence length="1537" mass="176180">MSVIVAQSLHIFGLRSRVANNVCYFDEQIIIYPSGNSCVKYHLEQKWQKFIPGSEKSQGMLALAMSPSRRYLAISETVQEKPTITIYELSSVPCKKRKVLSVFDFPVQEFVSLAFSPDSKYLVAQTGPPESNLAYWMWEKQRTMAIVKADIQNNPVYQVSFNPQDNTQVCITGKGIFKLFRYTEGTLKQTNFQRGEPQNYLSHAWLTEDRVMVGTDTGKLFLFESGDLRWETSIECKERPSEVEKDELAHESESLIEFPTASSPDLSSEMLCEAVGQQQASLPQISAIAAYSKGFACSAGPGVVLLFEKTEEKEGYRENREIRIPQDQRTSDPNQSDKQDVMCMCFSPSEETLLISTNKNQLYIFTMSSTEIIKGEPAHFEYLNFPLHSAAITGLDICIRKPLVATCSLDRSVRIWNYETKGKSTMIPQWSPSPRPRCRQQVHMRGRCTGPLALDAALQRQEAPLLPGLPIWSPRSRKWSPSDLEPGKAGAPYRTGSYRTSANPTSTGTDTPGIDALGTDTTNSNTSIHINYASTDIVSIDCANSSTWGCIGTQSTQDHLSTEAREQDPLVARASSSSSPDEAVARMLTSCALENSRVLQQLLRKCTFSNGGHLFAAVNGNVIHIYSTTSFENVNNLKGHNGKVRSVIWSADDNKLISCGTDGAVYEWSLLTGKRESECVLKSCSYSGVAISPDAKIIFAVGSDQTLKEISDSSILCEVPTFDVTYTAIVVSHSGRMVFTGTSMGTVRSMKYPLPVHKEFNEYQAHAGPVTKMSITCDDQFLLTVSEDGCLLIWKVYDKEGRGLKREKEVGYADEVLITKTDMEEKTQVMLELKTRVEELKMENEYQLRLKDMNYNEKMKELTEKFIQEMESLKTKNQVLKAEKEKQELQYQEQLSELMEKQSREVQDLESGNNQKLLLEYEKYQELQVKSQRMQEEYEKQLHDMEETKNQALEELTEYYEAKLHEKTTLLEEAQDDARQQLQEFEETKKQIEEDEDREIQEIKIKYERRLREERESNLRLKGETGIMRKKFNSLQKEIEERSNDIETMRMEQQKLQSVIKSLEKDILGLKREIQERDETIQDKEKRIYELKKKNQELEKFKFVLDYKIKELKKQIEPRENDIKAMKEQIQEIRTTVGIVSRTTWFQPSSGMKLLGSQTVPENALYYSERYLHVDYWLEWRVPPWVQTVIETVLDKRQSIPEASAELGPSVLRKKAKTKHLLVCGIVSHSGNPPDCKYVDPRCTTEMEGELERFHQQNMQLELNITELRQKLKATDREMHKEQQKERDMEALVKRFKTDLHNCVGFIQEPKKLKEGIRELYDKYVQQADMVEIVGVDTDLQQEYTRQREHLERNLATLKKKVVKESEIHRADNVRIMQENVSLIKEINELRRELKVTRTHVHDLQSALGLNRKNKKQGIPDTVPSRELLPSPSVLRLNVEEETERIIEMQRLEIKRLRDQIQGQEQAIALRPLSELCLQSAAATLQPPNSEGSNAEAIELGTLFTTLYTREIRKTLSQYGGCADRQGFRCKEYKAQG</sequence>
<dbReference type="Pfam" id="PF00400">
    <property type="entry name" value="WD40"/>
    <property type="match status" value="3"/>
</dbReference>
<evidence type="ECO:0000313" key="4">
    <source>
        <dbReference type="EMBL" id="EMP34156.1"/>
    </source>
</evidence>
<feature type="compositionally biased region" description="Polar residues" evidence="3">
    <location>
        <begin position="497"/>
        <end position="510"/>
    </location>
</feature>
<keyword evidence="2" id="KW-0175">Coiled coil</keyword>
<organism evidence="4 5">
    <name type="scientific">Chelonia mydas</name>
    <name type="common">Green sea-turtle</name>
    <name type="synonym">Chelonia agassizi</name>
    <dbReference type="NCBI Taxonomy" id="8469"/>
    <lineage>
        <taxon>Eukaryota</taxon>
        <taxon>Metazoa</taxon>
        <taxon>Chordata</taxon>
        <taxon>Craniata</taxon>
        <taxon>Vertebrata</taxon>
        <taxon>Euteleostomi</taxon>
        <taxon>Archelosauria</taxon>
        <taxon>Testudinata</taxon>
        <taxon>Testudines</taxon>
        <taxon>Cryptodira</taxon>
        <taxon>Durocryptodira</taxon>
        <taxon>Americhelydia</taxon>
        <taxon>Chelonioidea</taxon>
        <taxon>Cheloniidae</taxon>
        <taxon>Chelonia</taxon>
    </lineage>
</organism>
<dbReference type="InterPro" id="IPR052993">
    <property type="entry name" value="CFA-57"/>
</dbReference>
<dbReference type="STRING" id="8469.M7B856"/>
<name>M7B856_CHEMY</name>
<dbReference type="InterPro" id="IPR036322">
    <property type="entry name" value="WD40_repeat_dom_sf"/>
</dbReference>
<feature type="coiled-coil region" evidence="2">
    <location>
        <begin position="823"/>
        <end position="1002"/>
    </location>
</feature>
<evidence type="ECO:0000256" key="2">
    <source>
        <dbReference type="SAM" id="Coils"/>
    </source>
</evidence>
<protein>
    <submittedName>
        <fullName evidence="4">WD repeat-containing protein 65</fullName>
    </submittedName>
</protein>
<evidence type="ECO:0000256" key="3">
    <source>
        <dbReference type="SAM" id="MobiDB-lite"/>
    </source>
</evidence>
<feature type="region of interest" description="Disordered" evidence="3">
    <location>
        <begin position="477"/>
        <end position="516"/>
    </location>
</feature>
<dbReference type="InterPro" id="IPR001680">
    <property type="entry name" value="WD40_rpt"/>
</dbReference>
<gene>
    <name evidence="4" type="ORF">UY3_08661</name>
</gene>
<evidence type="ECO:0000256" key="1">
    <source>
        <dbReference type="PROSITE-ProRule" id="PRU00221"/>
    </source>
</evidence>
<feature type="repeat" description="WD" evidence="1">
    <location>
        <begin position="637"/>
        <end position="678"/>
    </location>
</feature>
<dbReference type="SUPFAM" id="SSF50978">
    <property type="entry name" value="WD40 repeat-like"/>
    <property type="match status" value="2"/>
</dbReference>
<feature type="coiled-coil region" evidence="2">
    <location>
        <begin position="1440"/>
        <end position="1467"/>
    </location>
</feature>
<reference evidence="5" key="1">
    <citation type="journal article" date="2013" name="Nat. Genet.">
        <title>The draft genomes of soft-shell turtle and green sea turtle yield insights into the development and evolution of the turtle-specific body plan.</title>
        <authorList>
            <person name="Wang Z."/>
            <person name="Pascual-Anaya J."/>
            <person name="Zadissa A."/>
            <person name="Li W."/>
            <person name="Niimura Y."/>
            <person name="Huang Z."/>
            <person name="Li C."/>
            <person name="White S."/>
            <person name="Xiong Z."/>
            <person name="Fang D."/>
            <person name="Wang B."/>
            <person name="Ming Y."/>
            <person name="Chen Y."/>
            <person name="Zheng Y."/>
            <person name="Kuraku S."/>
            <person name="Pignatelli M."/>
            <person name="Herrero J."/>
            <person name="Beal K."/>
            <person name="Nozawa M."/>
            <person name="Li Q."/>
            <person name="Wang J."/>
            <person name="Zhang H."/>
            <person name="Yu L."/>
            <person name="Shigenobu S."/>
            <person name="Wang J."/>
            <person name="Liu J."/>
            <person name="Flicek P."/>
            <person name="Searle S."/>
            <person name="Wang J."/>
            <person name="Kuratani S."/>
            <person name="Yin Y."/>
            <person name="Aken B."/>
            <person name="Zhang G."/>
            <person name="Irie N."/>
        </authorList>
    </citation>
    <scope>NUCLEOTIDE SEQUENCE [LARGE SCALE GENOMIC DNA]</scope>
</reference>
<dbReference type="FunFam" id="1.10.287.1490:FF:000023">
    <property type="entry name" value="WD repeat-containing protein 65"/>
    <property type="match status" value="1"/>
</dbReference>
<dbReference type="FunFam" id="2.130.10.10:FF:000357">
    <property type="entry name" value="Cilia and flagella associated protein 57"/>
    <property type="match status" value="1"/>
</dbReference>
<dbReference type="InterPro" id="IPR015943">
    <property type="entry name" value="WD40/YVTN_repeat-like_dom_sf"/>
</dbReference>
<proteinExistence type="predicted"/>
<evidence type="ECO:0000313" key="5">
    <source>
        <dbReference type="Proteomes" id="UP000031443"/>
    </source>
</evidence>
<dbReference type="eggNOG" id="ENOG502QTIS">
    <property type="taxonomic scope" value="Eukaryota"/>
</dbReference>
<feature type="repeat" description="WD" evidence="1">
    <location>
        <begin position="385"/>
        <end position="426"/>
    </location>
</feature>
<feature type="coiled-coil region" evidence="2">
    <location>
        <begin position="1032"/>
        <end position="1129"/>
    </location>
</feature>
<dbReference type="PROSITE" id="PS50082">
    <property type="entry name" value="WD_REPEATS_2"/>
    <property type="match status" value="3"/>
</dbReference>
<dbReference type="Gene3D" id="1.10.287.1490">
    <property type="match status" value="1"/>
</dbReference>
<feature type="repeat" description="WD" evidence="1">
    <location>
        <begin position="763"/>
        <end position="796"/>
    </location>
</feature>